<comment type="caution">
    <text evidence="3">The sequence shown here is derived from an EMBL/GenBank/DDBJ whole genome shotgun (WGS) entry which is preliminary data.</text>
</comment>
<feature type="transmembrane region" description="Helical" evidence="1">
    <location>
        <begin position="120"/>
        <end position="146"/>
    </location>
</feature>
<accession>A0A812PCW5</accession>
<evidence type="ECO:0000256" key="1">
    <source>
        <dbReference type="SAM" id="Phobius"/>
    </source>
</evidence>
<evidence type="ECO:0000313" key="4">
    <source>
        <dbReference type="Proteomes" id="UP000604046"/>
    </source>
</evidence>
<dbReference type="InterPro" id="IPR035897">
    <property type="entry name" value="Toll_tir_struct_dom_sf"/>
</dbReference>
<proteinExistence type="predicted"/>
<evidence type="ECO:0000313" key="3">
    <source>
        <dbReference type="EMBL" id="CAE7355024.1"/>
    </source>
</evidence>
<name>A0A812PCW5_9DINO</name>
<feature type="domain" description="TIR" evidence="2">
    <location>
        <begin position="37"/>
        <end position="88"/>
    </location>
</feature>
<keyword evidence="1" id="KW-1133">Transmembrane helix</keyword>
<protein>
    <recommendedName>
        <fullName evidence="2">TIR domain-containing protein</fullName>
    </recommendedName>
</protein>
<dbReference type="Pfam" id="PF01582">
    <property type="entry name" value="TIR"/>
    <property type="match status" value="1"/>
</dbReference>
<feature type="transmembrane region" description="Helical" evidence="1">
    <location>
        <begin position="279"/>
        <end position="297"/>
    </location>
</feature>
<dbReference type="PANTHER" id="PTHR34689:SF1">
    <property type="entry name" value="NUCLEIC ACID-BINDING PROTEIN"/>
    <property type="match status" value="1"/>
</dbReference>
<dbReference type="AlphaFoldDB" id="A0A812PCW5"/>
<evidence type="ECO:0000259" key="2">
    <source>
        <dbReference type="Pfam" id="PF01582"/>
    </source>
</evidence>
<feature type="transmembrane region" description="Helical" evidence="1">
    <location>
        <begin position="342"/>
        <end position="361"/>
    </location>
</feature>
<dbReference type="InterPro" id="IPR000157">
    <property type="entry name" value="TIR_dom"/>
</dbReference>
<feature type="transmembrane region" description="Helical" evidence="1">
    <location>
        <begin position="235"/>
        <end position="259"/>
    </location>
</feature>
<feature type="transmembrane region" description="Helical" evidence="1">
    <location>
        <begin position="79"/>
        <end position="100"/>
    </location>
</feature>
<gene>
    <name evidence="3" type="ORF">SNAT2548_LOCUS18842</name>
</gene>
<keyword evidence="1" id="KW-0812">Transmembrane</keyword>
<organism evidence="3 4">
    <name type="scientific">Symbiodinium natans</name>
    <dbReference type="NCBI Taxonomy" id="878477"/>
    <lineage>
        <taxon>Eukaryota</taxon>
        <taxon>Sar</taxon>
        <taxon>Alveolata</taxon>
        <taxon>Dinophyceae</taxon>
        <taxon>Suessiales</taxon>
        <taxon>Symbiodiniaceae</taxon>
        <taxon>Symbiodinium</taxon>
    </lineage>
</organism>
<reference evidence="3" key="1">
    <citation type="submission" date="2021-02" db="EMBL/GenBank/DDBJ databases">
        <authorList>
            <person name="Dougan E. K."/>
            <person name="Rhodes N."/>
            <person name="Thang M."/>
            <person name="Chan C."/>
        </authorList>
    </citation>
    <scope>NUCLEOTIDE SEQUENCE</scope>
</reference>
<dbReference type="PANTHER" id="PTHR34689">
    <property type="entry name" value="NUCLEIC ACID-BINDING PROTEIN"/>
    <property type="match status" value="1"/>
</dbReference>
<dbReference type="Proteomes" id="UP000604046">
    <property type="component" value="Unassembled WGS sequence"/>
</dbReference>
<sequence length="529" mass="60062">MCIFTWILVGRRPVMVFLDKVCISQDRKEVKLKSIYGLASFLDRSHDLVILWSSSYFSRLWCLYEMATFLRQEHRTKKVTVLPVQMAVFFGMNYLVWLILQSITAMVTFARMGQTQLPLGGFMSLVGAHLSISLTLKPAFLLLWMVMMKDVAELPMQVQSFEVQKADCYCCSVNHELPDGTEIPCDRRLIYDVLAKWYGNSGSSPNDDSHLRAFNRAAREVLSEEVVPRMRNNALFAYLLGLSGLACSFPWLSILIPRWVSGPGDECSGCHWTWVLRDITNWLSLPAALLLQVHVAFQLGKVAAGIDNWLHIFALTKLQTLISILIWLPVPLSIALTDCCNWLPLLLITILIAADVCMYFFSRTACSKWKGVRDLPLETSTADADHEYVEDYNTATMPSKKYYNIQVFEQQASNKRRKQKAEAVIDTALQSSLASFDDEKARRDEVMALRAKKQENMIGAEVSKLRMNKDKAEEMKHQAMLKTQAALLNKAGHAEAAHKINERMNPNKIDFAERRARKGDGPMGFQPES</sequence>
<dbReference type="GO" id="GO:0007165">
    <property type="term" value="P:signal transduction"/>
    <property type="evidence" value="ECO:0007669"/>
    <property type="project" value="InterPro"/>
</dbReference>
<feature type="transmembrane region" description="Helical" evidence="1">
    <location>
        <begin position="309"/>
        <end position="330"/>
    </location>
</feature>
<dbReference type="SUPFAM" id="SSF52200">
    <property type="entry name" value="Toll/Interleukin receptor TIR domain"/>
    <property type="match status" value="1"/>
</dbReference>
<dbReference type="OrthoDB" id="2538345at2759"/>
<dbReference type="EMBL" id="CAJNDS010002157">
    <property type="protein sequence ID" value="CAE7355024.1"/>
    <property type="molecule type" value="Genomic_DNA"/>
</dbReference>
<keyword evidence="1" id="KW-0472">Membrane</keyword>
<dbReference type="Gene3D" id="3.40.50.10140">
    <property type="entry name" value="Toll/interleukin-1 receptor homology (TIR) domain"/>
    <property type="match status" value="1"/>
</dbReference>
<keyword evidence="4" id="KW-1185">Reference proteome</keyword>